<name>A0A372LBX8_9BACI</name>
<evidence type="ECO:0000313" key="2">
    <source>
        <dbReference type="Proteomes" id="UP000262939"/>
    </source>
</evidence>
<keyword evidence="2" id="KW-1185">Reference proteome</keyword>
<organism evidence="1 2">
    <name type="scientific">Peribacillus glennii</name>
    <dbReference type="NCBI Taxonomy" id="2303991"/>
    <lineage>
        <taxon>Bacteria</taxon>
        <taxon>Bacillati</taxon>
        <taxon>Bacillota</taxon>
        <taxon>Bacilli</taxon>
        <taxon>Bacillales</taxon>
        <taxon>Bacillaceae</taxon>
        <taxon>Peribacillus</taxon>
    </lineage>
</organism>
<reference evidence="1 2" key="1">
    <citation type="submission" date="2018-08" db="EMBL/GenBank/DDBJ databases">
        <title>Bacillus chawlae sp. nov., Bacillus glennii sp. nov., and Bacillus saganii sp. nov. Isolated from the Vehicle Assembly Building at Kennedy Space Center where the Viking Spacecraft were Assembled.</title>
        <authorList>
            <person name="Seuylemezian A."/>
            <person name="Vaishampayan P."/>
        </authorList>
    </citation>
    <scope>NUCLEOTIDE SEQUENCE [LARGE SCALE GENOMIC DNA]</scope>
    <source>
        <strain evidence="1 2">V44-8</strain>
    </source>
</reference>
<protein>
    <submittedName>
        <fullName evidence="1">Uncharacterized protein</fullName>
    </submittedName>
</protein>
<evidence type="ECO:0000313" key="1">
    <source>
        <dbReference type="EMBL" id="RFU63392.1"/>
    </source>
</evidence>
<dbReference type="EMBL" id="QVTD01000006">
    <property type="protein sequence ID" value="RFU63392.1"/>
    <property type="molecule type" value="Genomic_DNA"/>
</dbReference>
<dbReference type="AlphaFoldDB" id="A0A372LBX8"/>
<gene>
    <name evidence="1" type="ORF">D0466_11670</name>
</gene>
<dbReference type="OrthoDB" id="2988713at2"/>
<dbReference type="Proteomes" id="UP000262939">
    <property type="component" value="Unassembled WGS sequence"/>
</dbReference>
<dbReference type="RefSeq" id="WP_117322759.1">
    <property type="nucleotide sequence ID" value="NZ_QVTD01000006.1"/>
</dbReference>
<proteinExistence type="predicted"/>
<sequence>MDLDTIWASFINTLAAEEEIVHAAHKKVAGIPFLYVKHSEQNDIDKVIKAIKKASAKSMRGHKLHSVTVFVRSEKNSLVFRHRFFVPQKKMFCCGNLCPDCIRFENES</sequence>
<comment type="caution">
    <text evidence="1">The sequence shown here is derived from an EMBL/GenBank/DDBJ whole genome shotgun (WGS) entry which is preliminary data.</text>
</comment>
<accession>A0A372LBX8</accession>